<accession>G8TZC0</accession>
<evidence type="ECO:0000313" key="1">
    <source>
        <dbReference type="EMBL" id="AEW04089.1"/>
    </source>
</evidence>
<reference evidence="1 2" key="2">
    <citation type="journal article" date="2012" name="Stand. Genomic Sci.">
        <title>Complete genome sequence of the moderately thermophilic mineral-sulfide-oxidizing firmicute Sulfobacillus acidophilus type strain (NAL(T)).</title>
        <authorList>
            <person name="Anderson I."/>
            <person name="Chertkov O."/>
            <person name="Chen A."/>
            <person name="Saunders E."/>
            <person name="Lapidus A."/>
            <person name="Nolan M."/>
            <person name="Lucas S."/>
            <person name="Hammon N."/>
            <person name="Deshpande S."/>
            <person name="Cheng J.F."/>
            <person name="Han C."/>
            <person name="Tapia R."/>
            <person name="Goodwin L.A."/>
            <person name="Pitluck S."/>
            <person name="Liolios K."/>
            <person name="Pagani I."/>
            <person name="Ivanova N."/>
            <person name="Mikhailova N."/>
            <person name="Pati A."/>
            <person name="Palaniappan K."/>
            <person name="Land M."/>
            <person name="Pan C."/>
            <person name="Rohde M."/>
            <person name="Pukall R."/>
            <person name="Goker M."/>
            <person name="Detter J.C."/>
            <person name="Woyke T."/>
            <person name="Bristow J."/>
            <person name="Eisen J.A."/>
            <person name="Markowitz V."/>
            <person name="Hugenholtz P."/>
            <person name="Kyrpides N.C."/>
            <person name="Klenk H.P."/>
            <person name="Mavromatis K."/>
        </authorList>
    </citation>
    <scope>NUCLEOTIDE SEQUENCE [LARGE SCALE GENOMIC DNA]</scope>
    <source>
        <strain evidence="2">ATCC 700253 / DSM 10332 / NAL</strain>
    </source>
</reference>
<organism evidence="1 2">
    <name type="scientific">Sulfobacillus acidophilus (strain ATCC 700253 / DSM 10332 / NAL)</name>
    <dbReference type="NCBI Taxonomy" id="679936"/>
    <lineage>
        <taxon>Bacteria</taxon>
        <taxon>Bacillati</taxon>
        <taxon>Bacillota</taxon>
        <taxon>Clostridia</taxon>
        <taxon>Eubacteriales</taxon>
        <taxon>Clostridiales Family XVII. Incertae Sedis</taxon>
        <taxon>Sulfobacillus</taxon>
    </lineage>
</organism>
<evidence type="ECO:0000313" key="2">
    <source>
        <dbReference type="Proteomes" id="UP000005439"/>
    </source>
</evidence>
<dbReference type="Proteomes" id="UP000005439">
    <property type="component" value="Chromosome"/>
</dbReference>
<sequence length="153" mass="17503">MPGSTRRVDLNDFVKEYGQPLPENPGDITILPTRDDADELWFTQDAVDFRKWVQQEYPDVRVVQIDGSMRALHAHEVWLPLLMLGKTLGLDIFSHMLSEYLLQRLGKRHLEETIVHAKFAIEDDTALITAEFDGPASGLEGFVRELRRSPNES</sequence>
<protein>
    <submittedName>
        <fullName evidence="1">Uncharacterized protein</fullName>
    </submittedName>
</protein>
<dbReference type="HOGENOM" id="CLU_1712326_0_0_9"/>
<gene>
    <name evidence="1" type="ordered locus">Sulac_0552</name>
</gene>
<keyword evidence="2" id="KW-1185">Reference proteome</keyword>
<dbReference type="KEGG" id="sap:Sulac_0552"/>
<name>G8TZC0_SULAD</name>
<dbReference type="EMBL" id="CP003179">
    <property type="protein sequence ID" value="AEW04089.1"/>
    <property type="molecule type" value="Genomic_DNA"/>
</dbReference>
<proteinExistence type="predicted"/>
<reference evidence="2" key="1">
    <citation type="submission" date="2011-12" db="EMBL/GenBank/DDBJ databases">
        <title>The complete genome of chromosome of Sulfobacillus acidophilus DSM 10332.</title>
        <authorList>
            <person name="Lucas S."/>
            <person name="Han J."/>
            <person name="Lapidus A."/>
            <person name="Bruce D."/>
            <person name="Goodwin L."/>
            <person name="Pitluck S."/>
            <person name="Peters L."/>
            <person name="Kyrpides N."/>
            <person name="Mavromatis K."/>
            <person name="Ivanova N."/>
            <person name="Mikhailova N."/>
            <person name="Chertkov O."/>
            <person name="Saunders E."/>
            <person name="Detter J.C."/>
            <person name="Tapia R."/>
            <person name="Han C."/>
            <person name="Land M."/>
            <person name="Hauser L."/>
            <person name="Markowitz V."/>
            <person name="Cheng J.-F."/>
            <person name="Hugenholtz P."/>
            <person name="Woyke T."/>
            <person name="Wu D."/>
            <person name="Pukall R."/>
            <person name="Gehrich-Schroeter G."/>
            <person name="Schneider S."/>
            <person name="Klenk H.-P."/>
            <person name="Eisen J.A."/>
        </authorList>
    </citation>
    <scope>NUCLEOTIDE SEQUENCE [LARGE SCALE GENOMIC DNA]</scope>
    <source>
        <strain evidence="2">ATCC 700253 / DSM 10332 / NAL</strain>
    </source>
</reference>
<dbReference type="AlphaFoldDB" id="G8TZC0"/>